<accession>A0A5J6D8D9</accession>
<protein>
    <submittedName>
        <fullName evidence="1">Uncharacterized protein</fullName>
    </submittedName>
</protein>
<organism evidence="1 2">
    <name type="scientific">Streptomyces phage Saftant</name>
    <dbReference type="NCBI Taxonomy" id="2601693"/>
    <lineage>
        <taxon>Viruses</taxon>
        <taxon>Duplodnaviria</taxon>
        <taxon>Heunggongvirae</taxon>
        <taxon>Uroviricota</taxon>
        <taxon>Caudoviricetes</taxon>
        <taxon>Arquatrovirinae</taxon>
        <taxon>Camvirus</taxon>
        <taxon>Camvirus saftant</taxon>
    </lineage>
</organism>
<evidence type="ECO:0000313" key="2">
    <source>
        <dbReference type="Proteomes" id="UP000327512"/>
    </source>
</evidence>
<keyword evidence="2" id="KW-1185">Reference proteome</keyword>
<reference evidence="1 2" key="1">
    <citation type="submission" date="2019-07" db="EMBL/GenBank/DDBJ databases">
        <authorList>
            <person name="Gordon L.L."/>
            <person name="Schein S.C."/>
            <person name="Shalon N."/>
            <person name="Whiting F."/>
            <person name="Shaffer C.D."/>
            <person name="Weston-Hafer K.A."/>
            <person name="Garlena R.A."/>
            <person name="Russell D.A."/>
            <person name="Pope W.H."/>
            <person name="Jacobs-Sera D."/>
            <person name="Hendrix R.W."/>
            <person name="Hatfull G.F."/>
        </authorList>
    </citation>
    <scope>NUCLEOTIDE SEQUENCE [LARGE SCALE GENOMIC DNA]</scope>
</reference>
<dbReference type="GeneID" id="64472194"/>
<dbReference type="RefSeq" id="YP_010056252.1">
    <property type="nucleotide sequence ID" value="NC_054675.1"/>
</dbReference>
<dbReference type="EMBL" id="MN204498">
    <property type="protein sequence ID" value="QEQ94104.1"/>
    <property type="molecule type" value="Genomic_DNA"/>
</dbReference>
<dbReference type="KEGG" id="vg:64472194"/>
<proteinExistence type="predicted"/>
<evidence type="ECO:0000313" key="1">
    <source>
        <dbReference type="EMBL" id="QEQ94104.1"/>
    </source>
</evidence>
<gene>
    <name evidence="1" type="primary">72</name>
    <name evidence="1" type="ORF">SEA_SAFTANT_72</name>
</gene>
<dbReference type="Proteomes" id="UP000327512">
    <property type="component" value="Segment"/>
</dbReference>
<sequence>MKLSHKILAATTLVAVGWGLGNGKVEVNAAPDKPVVSVENVSSAKPEPIAIKVPVPDLPTKPCSDDGGRNCYWDVKNQPAYWVDRNDRVTYLQPKLNDSTKRRLWEAGQKKKGAESWGTVDGHRFCWARIGDTSYVTCWDGYKTTS</sequence>
<name>A0A5J6D8D9_9CAUD</name>